<reference evidence="3" key="1">
    <citation type="submission" date="2017-02" db="UniProtKB">
        <authorList>
            <consortium name="WormBaseParasite"/>
        </authorList>
    </citation>
    <scope>IDENTIFICATION</scope>
</reference>
<protein>
    <submittedName>
        <fullName evidence="3">Uncharacterized protein</fullName>
    </submittedName>
</protein>
<dbReference type="WBParaSite" id="PTRK_0001758100.1">
    <property type="protein sequence ID" value="PTRK_0001758100.1"/>
    <property type="gene ID" value="PTRK_0001758100"/>
</dbReference>
<dbReference type="AlphaFoldDB" id="A0A0N5A6F8"/>
<feature type="compositionally biased region" description="Acidic residues" evidence="1">
    <location>
        <begin position="75"/>
        <end position="85"/>
    </location>
</feature>
<dbReference type="STRING" id="131310.A0A0N5A6F8"/>
<feature type="compositionally biased region" description="Polar residues" evidence="1">
    <location>
        <begin position="23"/>
        <end position="58"/>
    </location>
</feature>
<feature type="compositionally biased region" description="Polar residues" evidence="1">
    <location>
        <begin position="87"/>
        <end position="97"/>
    </location>
</feature>
<organism evidence="2 3">
    <name type="scientific">Parastrongyloides trichosuri</name>
    <name type="common">Possum-specific nematode worm</name>
    <dbReference type="NCBI Taxonomy" id="131310"/>
    <lineage>
        <taxon>Eukaryota</taxon>
        <taxon>Metazoa</taxon>
        <taxon>Ecdysozoa</taxon>
        <taxon>Nematoda</taxon>
        <taxon>Chromadorea</taxon>
        <taxon>Rhabditida</taxon>
        <taxon>Tylenchina</taxon>
        <taxon>Panagrolaimomorpha</taxon>
        <taxon>Strongyloidoidea</taxon>
        <taxon>Strongyloididae</taxon>
        <taxon>Parastrongyloides</taxon>
    </lineage>
</organism>
<feature type="region of interest" description="Disordered" evidence="1">
    <location>
        <begin position="1"/>
        <end position="97"/>
    </location>
</feature>
<evidence type="ECO:0000313" key="3">
    <source>
        <dbReference type="WBParaSite" id="PTRK_0001758100.1"/>
    </source>
</evidence>
<evidence type="ECO:0000313" key="2">
    <source>
        <dbReference type="Proteomes" id="UP000038045"/>
    </source>
</evidence>
<name>A0A0N5A6F8_PARTI</name>
<keyword evidence="2" id="KW-1185">Reference proteome</keyword>
<sequence>MSNLYPIGPPTQQNQGPLIDGNGVTNQQQIQPQFSLTNNPSLYDNQQQSGMFNNNNGMSDVKGDGNPIGLHDDDSFNSDDNDDENFPTSSRNGRQNIDLNKQQQSLLSFGTNSVTTSTLQPFSSTNTTHSFNPNDLAMAAAASYHNPFSFYSNPQSGIPTGSYGFGAHDMNMMAAAANMGNCYQTL</sequence>
<proteinExistence type="predicted"/>
<accession>A0A0N5A6F8</accession>
<dbReference type="Proteomes" id="UP000038045">
    <property type="component" value="Unplaced"/>
</dbReference>
<evidence type="ECO:0000256" key="1">
    <source>
        <dbReference type="SAM" id="MobiDB-lite"/>
    </source>
</evidence>